<name>A0A392VY85_9FABA</name>
<evidence type="ECO:0000313" key="1">
    <source>
        <dbReference type="EMBL" id="MCI91420.1"/>
    </source>
</evidence>
<dbReference type="AlphaFoldDB" id="A0A392VY85"/>
<comment type="caution">
    <text evidence="1">The sequence shown here is derived from an EMBL/GenBank/DDBJ whole genome shotgun (WGS) entry which is preliminary data.</text>
</comment>
<evidence type="ECO:0000313" key="2">
    <source>
        <dbReference type="Proteomes" id="UP000265520"/>
    </source>
</evidence>
<protein>
    <submittedName>
        <fullName evidence="1">Uncharacterized protein</fullName>
    </submittedName>
</protein>
<proteinExistence type="predicted"/>
<organism evidence="1 2">
    <name type="scientific">Trifolium medium</name>
    <dbReference type="NCBI Taxonomy" id="97028"/>
    <lineage>
        <taxon>Eukaryota</taxon>
        <taxon>Viridiplantae</taxon>
        <taxon>Streptophyta</taxon>
        <taxon>Embryophyta</taxon>
        <taxon>Tracheophyta</taxon>
        <taxon>Spermatophyta</taxon>
        <taxon>Magnoliopsida</taxon>
        <taxon>eudicotyledons</taxon>
        <taxon>Gunneridae</taxon>
        <taxon>Pentapetalae</taxon>
        <taxon>rosids</taxon>
        <taxon>fabids</taxon>
        <taxon>Fabales</taxon>
        <taxon>Fabaceae</taxon>
        <taxon>Papilionoideae</taxon>
        <taxon>50 kb inversion clade</taxon>
        <taxon>NPAAA clade</taxon>
        <taxon>Hologalegina</taxon>
        <taxon>IRL clade</taxon>
        <taxon>Trifolieae</taxon>
        <taxon>Trifolium</taxon>
    </lineage>
</organism>
<reference evidence="1 2" key="1">
    <citation type="journal article" date="2018" name="Front. Plant Sci.">
        <title>Red Clover (Trifolium pratense) and Zigzag Clover (T. medium) - A Picture of Genomic Similarities and Differences.</title>
        <authorList>
            <person name="Dluhosova J."/>
            <person name="Istvanek J."/>
            <person name="Nedelnik J."/>
            <person name="Repkova J."/>
        </authorList>
    </citation>
    <scope>NUCLEOTIDE SEQUENCE [LARGE SCALE GENOMIC DNA]</scope>
    <source>
        <strain evidence="2">cv. 10/8</strain>
        <tissue evidence="1">Leaf</tissue>
    </source>
</reference>
<dbReference type="Proteomes" id="UP000265520">
    <property type="component" value="Unassembled WGS sequence"/>
</dbReference>
<feature type="non-terminal residue" evidence="1">
    <location>
        <position position="23"/>
    </location>
</feature>
<keyword evidence="2" id="KW-1185">Reference proteome</keyword>
<feature type="non-terminal residue" evidence="1">
    <location>
        <position position="1"/>
    </location>
</feature>
<accession>A0A392VY85</accession>
<sequence>RNVRAFFVGGLLGAARGVVGPVP</sequence>
<dbReference type="EMBL" id="LXQA011271483">
    <property type="protein sequence ID" value="MCI91420.1"/>
    <property type="molecule type" value="Genomic_DNA"/>
</dbReference>